<proteinExistence type="predicted"/>
<evidence type="ECO:0000313" key="1">
    <source>
        <dbReference type="EMBL" id="RAH67133.1"/>
    </source>
</evidence>
<protein>
    <submittedName>
        <fullName evidence="1">Uncharacterized protein</fullName>
    </submittedName>
</protein>
<organism evidence="1 2">
    <name type="scientific">Aspergillus aculeatinus CBS 121060</name>
    <dbReference type="NCBI Taxonomy" id="1448322"/>
    <lineage>
        <taxon>Eukaryota</taxon>
        <taxon>Fungi</taxon>
        <taxon>Dikarya</taxon>
        <taxon>Ascomycota</taxon>
        <taxon>Pezizomycotina</taxon>
        <taxon>Eurotiomycetes</taxon>
        <taxon>Eurotiomycetidae</taxon>
        <taxon>Eurotiales</taxon>
        <taxon>Aspergillaceae</taxon>
        <taxon>Aspergillus</taxon>
        <taxon>Aspergillus subgen. Circumdati</taxon>
    </lineage>
</organism>
<accession>A0ACD1H0Q6</accession>
<name>A0ACD1H0Q6_9EURO</name>
<dbReference type="EMBL" id="KZ824976">
    <property type="protein sequence ID" value="RAH67133.1"/>
    <property type="molecule type" value="Genomic_DNA"/>
</dbReference>
<evidence type="ECO:0000313" key="2">
    <source>
        <dbReference type="Proteomes" id="UP000249661"/>
    </source>
</evidence>
<gene>
    <name evidence="1" type="ORF">BO66DRAFT_458312</name>
</gene>
<sequence>LREHLFKLQRLSLLVSEPEDIGGLIRCEYHSAEQISRSEEGAISALCGQGVPRARAQRIYYHALRVTRRNESLCFEALKARGTGGKMDLTLNPVQSSTPSGSMDVNLSTIFGVDSMGCEDCASVTGPAAFFVDIMQSLRKIELEDSTMLDLLLQRRPNLGDLQLSCANTEILIPYVDLVNEILESVIWGLETNEPKTEISVPRYDMDRSDTSGQCIEQPQHTNLDLYSQIVQTKVAPLFAFPYNQAIHSIRTFLNVLGTSRRQLLDAFQPPYNTGANIPRTTDGGYSEACVRAQAAEVLNLQHEDFVAITKEGFYPFNLAEAPPDSPQSRDDYNGRIGLRTASQYWGYDDDGTMTSENGLTSIKAQLLPRSGMSFDEILTLLHTKYLDKRLVIEIPNSSATTAGSLPGLEYIGSELQWPLVKDMSGTASLPTDETCDRVQAFLRLRNKLKWSFQELDAMIDTLSTVKPPTIDALLLTQVAAVQKLSEITKLPPINLQPLWGNFNTHACESLYNRLFLGRRLSETEREAFTPDETGALRPGEQLESLLHAILVAFSISVVEYEAIKAAVDMGDNPDLSMEHLSEIYRVATLCKVLGFSPVDYTRFCNLHPTFQSPFQSPRTTLQVVQGYPPLKPITKDWTLGDLSLVVNGDASATDTRDLLSVDKCLDLLSSLRANDENHGQATKFAALGARDEPHPRSHQSILNTLRTHFASFDMAALVVVMAQKSTSSPKTYMEILVDLSVTASPDGDNFEGYFRAPATDTYRIACKEGTTPEVSNLAQYNLLKKESEQKHASMPLTSFYHWAFSKDKKDESLAVQISQTTGWSEKLCTEFLDAKYAQVSEGDRIKHFQNISSLFEMRNSMNFVTSAGLHTIPFKSLFDMARPRYPNISIDFQEAASIRAGAQSRAPLGPSDGSATALSTAFDIMRDSQRSALVQYLASMKAAQTLGISSTDQLLSYFLIDVEMGSGLQTSRLKQAISTVQLFIRRCSLGLEGSECQRLIMTLDLDYVLRYRLWEASRKAFLYAENWLDPTLRDDKSEQFQQLESAIVQGKVDSETITTIVKDYIHKTSEVANLRVESYALEIEEDEVHHTIHILGRDRTSPPSFYYRTVRIPTNSLQAPVWTPLWTPWTRLTADIPVHATDHRGLRLDRSGSYLVPKIHQGVLYVFLPELVPQQENTYEPSSVQPGSSGNDDVGTVNVTRQWHIRMGFMKLQNRKWSPREVADSTIIVPAGSGDESQESPNNSHFKFWIPYDEGGSLKIDVEWIKSLDPRPQPVTLGTFEVRDQHLVLLNKESYPTSSLKVSTQTGDEGQTIFTEFVKFRKPKQTNPPPPVETSINHGGAEINVRLAQLPSQSQSFIPEWTLDFNYPFKGQVTGLFLELSDTTTQKHYVDLEVIHGFELTEFMNRFSPGFLASMKTNNGIDTLYDHMRNIGADDYQNAFGQWHDPFEAEPTDRYHEGAMPFALYNWEIGVHIPSLLFEHLLSTQQLDLALKIARLVFDPRVPSQNNADINWCWSFPPFREDSVRLATVAHVTGETSFSEDEYRESKGNVHAAARANPVAYMKRIAFKYIECLLAMGDQYFRQDTLESIPFAIQMYTEASQLFGPPPVEIPQLGTRVVKSYNDIKDSLDDFSNGQVDLEVEFPFYADPASRGRRCPAIQPLATSLKTPYFCFSGNPYLQSLRSLIDDRLLKIRHGMDINGTKRRLPLLEPSIDPGALMQAFGAGGSGIAGLLGDFSGPMPNYRFSYLLQRALELASELKSLGQKVQTIKEKNDAEALAQLRLTHQQSLLSLASRVKEHRTAEVRKTTDSLTAMRQQQVMKLQYYLRLTGDEAQIPKQGDSWHEVEQDIKPPSTDDLRKSPEDAARDAALEAMLPIKVTERVTHTTAAGFLAMPKESVMTLPMGIGVTTEIPTENVGKGLKAMGAAFGIGADIQGIQSQLAARSADAKRQLQDRRLQANIAGYEIMKIDRQIQEASRRLDTLNAEVESQQHEMESSMAEAQWLRTKYTNQELYRVFDRSMSTVFHRTYLLTMDLVRLVQRALDFEFGSSLDISTTGDLDACWENAQDGQTCGEIIYLELKRLETLSLQNKTHDFEVLKTVSLRELDPKALLSLCETGVAQFDLPETISDLDFPGHFRRWICSVAVSVRCRSPAPMSLSCTVTLLANRYRVSSDASNYRSPGRVVAPDNIPIQSIAVSRGTNDTGVLDLRFRDTNHRYTPFEGAGIISTWRIEFPSAIRTFDLRGITDVVLDIGYTAADGGGGLREAATEAARQTLQGSGETLSDGTPVPFYVGIELPRLPAGNGTLEIERVKDRFPFWAREAGVVVRAAWLYLKPGLGSEDMAAALEDTGSIISVNGSAMAKAPALGQYAVWEAAGVQWKNTWVVEGLPAASWVPAWLVVDFYVQGI</sequence>
<reference evidence="1" key="1">
    <citation type="submission" date="2018-02" db="EMBL/GenBank/DDBJ databases">
        <title>The genomes of Aspergillus section Nigri reveals drivers in fungal speciation.</title>
        <authorList>
            <consortium name="DOE Joint Genome Institute"/>
            <person name="Vesth T.C."/>
            <person name="Nybo J."/>
            <person name="Theobald S."/>
            <person name="Brandl J."/>
            <person name="Frisvad J.C."/>
            <person name="Nielsen K.F."/>
            <person name="Lyhne E.K."/>
            <person name="Kogle M.E."/>
            <person name="Kuo A."/>
            <person name="Riley R."/>
            <person name="Clum A."/>
            <person name="Nolan M."/>
            <person name="Lipzen A."/>
            <person name="Salamov A."/>
            <person name="Henrissat B."/>
            <person name="Wiebenga A."/>
            <person name="De vries R.P."/>
            <person name="Grigoriev I.V."/>
            <person name="Mortensen U.H."/>
            <person name="Andersen M.R."/>
            <person name="Baker S.E."/>
        </authorList>
    </citation>
    <scope>NUCLEOTIDE SEQUENCE</scope>
    <source>
        <strain evidence="1">CBS 121060</strain>
    </source>
</reference>
<dbReference type="Proteomes" id="UP000249661">
    <property type="component" value="Unassembled WGS sequence"/>
</dbReference>
<keyword evidence="2" id="KW-1185">Reference proteome</keyword>
<feature type="non-terminal residue" evidence="1">
    <location>
        <position position="1"/>
    </location>
</feature>